<proteinExistence type="predicted"/>
<dbReference type="InterPro" id="IPR022385">
    <property type="entry name" value="Rhs_assc_core"/>
</dbReference>
<name>A0AA45L6B8_9PSEU</name>
<protein>
    <submittedName>
        <fullName evidence="1">RHS repeat-associated core domain-containing protein</fullName>
    </submittedName>
</protein>
<dbReference type="InterPro" id="IPR006530">
    <property type="entry name" value="YD"/>
</dbReference>
<dbReference type="InterPro" id="IPR031325">
    <property type="entry name" value="RHS_repeat"/>
</dbReference>
<dbReference type="Pfam" id="PF05593">
    <property type="entry name" value="RHS_repeat"/>
    <property type="match status" value="1"/>
</dbReference>
<dbReference type="Proteomes" id="UP000677152">
    <property type="component" value="Chromosome"/>
</dbReference>
<dbReference type="NCBIfam" id="TIGR03696">
    <property type="entry name" value="Rhs_assc_core"/>
    <property type="match status" value="1"/>
</dbReference>
<evidence type="ECO:0000313" key="2">
    <source>
        <dbReference type="Proteomes" id="UP000677152"/>
    </source>
</evidence>
<dbReference type="PANTHER" id="PTHR32305:SF15">
    <property type="entry name" value="PROTEIN RHSA-RELATED"/>
    <property type="match status" value="1"/>
</dbReference>
<gene>
    <name evidence="1" type="ORF">KCV87_33095</name>
</gene>
<evidence type="ECO:0000313" key="1">
    <source>
        <dbReference type="EMBL" id="QUF04121.1"/>
    </source>
</evidence>
<dbReference type="AlphaFoldDB" id="A0AA45L6B8"/>
<sequence length="493" mass="54093">MSGGRAVGLGYDASGRLTERVAGPTTISQSWDPAGRLGSQSVVVRDGLVQRRDYRYDRTGALTGVADLLGGDRALVLDAGSRVTEVVGDGWHERYAYDAAGNITHAEWPGGEASGPREHAGAALVAAGGTRYRYDNHGRVVQRTRKRLSRKPDTWHYRWDANDRLVEVTTPDGARWRYLHDPLGRRVAKLRLDGAGVVVERVDFCWDGLVLAEQITSGGVATTWDFEPGTFTPLCQAEQVLDGDREWVDRAFYSIVTDLVGAPSELVDGGGAVEWRRRANVWGASQSGDEGTPLRFPGQYYDAESGLHYNNARYYDPETGRYTSMDPLGLAPGPNPQAYVPNPTGAIDPLGLSPCRTYYSVQSPADADRLINNGGEPWPSGVDANGRRRSELGDGLYAWESRDQAERYLDAVSGRPGGPTDLSIIEHRISGEDYDGLRHADMTRMSDDAATDLWNAGGRHDYDHIQRGTGRFGNEHYFRNTVFDLVTSRRGGS</sequence>
<accession>A0AA45L6B8</accession>
<dbReference type="PRINTS" id="PR00394">
    <property type="entry name" value="RHSPROTEIN"/>
</dbReference>
<dbReference type="NCBIfam" id="TIGR01643">
    <property type="entry name" value="YD_repeat_2x"/>
    <property type="match status" value="1"/>
</dbReference>
<organism evidence="1 2">
    <name type="scientific">Actinosynnema pretiosum subsp. pretiosum</name>
    <dbReference type="NCBI Taxonomy" id="103721"/>
    <lineage>
        <taxon>Bacteria</taxon>
        <taxon>Bacillati</taxon>
        <taxon>Actinomycetota</taxon>
        <taxon>Actinomycetes</taxon>
        <taxon>Pseudonocardiales</taxon>
        <taxon>Pseudonocardiaceae</taxon>
        <taxon>Actinosynnema</taxon>
    </lineage>
</organism>
<dbReference type="EMBL" id="CP073249">
    <property type="protein sequence ID" value="QUF04121.1"/>
    <property type="molecule type" value="Genomic_DNA"/>
</dbReference>
<dbReference type="InterPro" id="IPR050708">
    <property type="entry name" value="T6SS_VgrG/RHS"/>
</dbReference>
<dbReference type="PANTHER" id="PTHR32305">
    <property type="match status" value="1"/>
</dbReference>
<reference evidence="1" key="1">
    <citation type="submission" date="2021-04" db="EMBL/GenBank/DDBJ databases">
        <title>Genomic sequence of Actinosynnema pretiosum subsp. pretiosum ATCC 31280 (C-14919).</title>
        <authorList>
            <person name="Bai L."/>
            <person name="Wang X."/>
            <person name="Xiao Y."/>
        </authorList>
    </citation>
    <scope>NUCLEOTIDE SEQUENCE</scope>
    <source>
        <strain evidence="1">ATCC 31280</strain>
    </source>
</reference>
<dbReference type="Gene3D" id="2.180.10.10">
    <property type="entry name" value="RHS repeat-associated core"/>
    <property type="match status" value="1"/>
</dbReference>